<dbReference type="PANTHER" id="PTHR33284:SF1">
    <property type="entry name" value="RIBOSOMAL PROTEIN L25_GLN-TRNA SYNTHETASE, ANTI-CODON-BINDING DOMAIN-CONTAINING PROTEIN"/>
    <property type="match status" value="1"/>
</dbReference>
<evidence type="ECO:0000259" key="8">
    <source>
        <dbReference type="Pfam" id="PF14693"/>
    </source>
</evidence>
<dbReference type="InterPro" id="IPR011035">
    <property type="entry name" value="Ribosomal_bL25/Gln-tRNA_synth"/>
</dbReference>
<comment type="similarity">
    <text evidence="5">Belongs to the bacterial ribosomal protein bL25 family. CTC subfamily.</text>
</comment>
<organism evidence="9 10">
    <name type="scientific">Bermanella marisrubri</name>
    <dbReference type="NCBI Taxonomy" id="207949"/>
    <lineage>
        <taxon>Bacteria</taxon>
        <taxon>Pseudomonadati</taxon>
        <taxon>Pseudomonadota</taxon>
        <taxon>Gammaproteobacteria</taxon>
        <taxon>Oceanospirillales</taxon>
        <taxon>Oceanospirillaceae</taxon>
        <taxon>Bermanella</taxon>
    </lineage>
</organism>
<dbReference type="STRING" id="207949.RED65_12284"/>
<dbReference type="CDD" id="cd00495">
    <property type="entry name" value="Ribosomal_L25_TL5_CTC"/>
    <property type="match status" value="1"/>
</dbReference>
<dbReference type="Gene3D" id="2.40.240.10">
    <property type="entry name" value="Ribosomal Protein L25, Chain P"/>
    <property type="match status" value="1"/>
</dbReference>
<dbReference type="GO" id="GO:0022625">
    <property type="term" value="C:cytosolic large ribosomal subunit"/>
    <property type="evidence" value="ECO:0007669"/>
    <property type="project" value="TreeGrafter"/>
</dbReference>
<dbReference type="PANTHER" id="PTHR33284">
    <property type="entry name" value="RIBOSOMAL PROTEIN L25/GLN-TRNA SYNTHETASE, ANTI-CODON-BINDING DOMAIN-CONTAINING PROTEIN"/>
    <property type="match status" value="1"/>
</dbReference>
<keyword evidence="10" id="KW-1185">Reference proteome</keyword>
<dbReference type="NCBIfam" id="TIGR00731">
    <property type="entry name" value="bL25_bact_ctc"/>
    <property type="match status" value="1"/>
</dbReference>
<dbReference type="EMBL" id="AAQH01000004">
    <property type="protein sequence ID" value="EAT12848.1"/>
    <property type="molecule type" value="Genomic_DNA"/>
</dbReference>
<evidence type="ECO:0000256" key="3">
    <source>
        <dbReference type="ARBA" id="ARBA00022980"/>
    </source>
</evidence>
<keyword evidence="3 5" id="KW-0689">Ribosomal protein</keyword>
<protein>
    <recommendedName>
        <fullName evidence="5">Large ribosomal subunit protein bL25</fullName>
    </recommendedName>
    <alternativeName>
        <fullName evidence="5">General stress protein CTC</fullName>
    </alternativeName>
</protein>
<dbReference type="RefSeq" id="WP_007018738.1">
    <property type="nucleotide sequence ID" value="NZ_CH724118.1"/>
</dbReference>
<name>Q1N3M6_9GAMM</name>
<dbReference type="NCBIfam" id="NF004128">
    <property type="entry name" value="PRK05618.1-2"/>
    <property type="match status" value="1"/>
</dbReference>
<dbReference type="SUPFAM" id="SSF50715">
    <property type="entry name" value="Ribosomal protein L25-like"/>
    <property type="match status" value="1"/>
</dbReference>
<keyword evidence="1 5" id="KW-0699">rRNA-binding</keyword>
<dbReference type="OrthoDB" id="9806411at2"/>
<evidence type="ECO:0000256" key="6">
    <source>
        <dbReference type="SAM" id="MobiDB-lite"/>
    </source>
</evidence>
<dbReference type="AlphaFoldDB" id="Q1N3M6"/>
<feature type="domain" description="Large ribosomal subunit protein bL25 L25" evidence="7">
    <location>
        <begin position="6"/>
        <end position="94"/>
    </location>
</feature>
<feature type="region of interest" description="Disordered" evidence="6">
    <location>
        <begin position="192"/>
        <end position="211"/>
    </location>
</feature>
<dbReference type="HOGENOM" id="CLU_075939_0_1_6"/>
<evidence type="ECO:0000259" key="7">
    <source>
        <dbReference type="Pfam" id="PF01386"/>
    </source>
</evidence>
<gene>
    <name evidence="5" type="primary">rplY</name>
    <name evidence="5" type="synonym">ctc</name>
    <name evidence="9" type="ORF">RED65_12284</name>
</gene>
<evidence type="ECO:0000313" key="10">
    <source>
        <dbReference type="Proteomes" id="UP000004263"/>
    </source>
</evidence>
<feature type="compositionally biased region" description="Acidic residues" evidence="6">
    <location>
        <begin position="198"/>
        <end position="211"/>
    </location>
</feature>
<dbReference type="InterPro" id="IPR020056">
    <property type="entry name" value="Rbsml_bL25/Gln-tRNA_synth_N"/>
</dbReference>
<keyword evidence="2 5" id="KW-0694">RNA-binding</keyword>
<dbReference type="GO" id="GO:0003735">
    <property type="term" value="F:structural constituent of ribosome"/>
    <property type="evidence" value="ECO:0007669"/>
    <property type="project" value="InterPro"/>
</dbReference>
<dbReference type="GO" id="GO:0006412">
    <property type="term" value="P:translation"/>
    <property type="evidence" value="ECO:0007669"/>
    <property type="project" value="UniProtKB-UniRule"/>
</dbReference>
<evidence type="ECO:0000256" key="5">
    <source>
        <dbReference type="HAMAP-Rule" id="MF_01334"/>
    </source>
</evidence>
<dbReference type="NCBIfam" id="NF004130">
    <property type="entry name" value="PRK05618.1-5"/>
    <property type="match status" value="1"/>
</dbReference>
<dbReference type="Pfam" id="PF14693">
    <property type="entry name" value="Ribosomal_TL5_C"/>
    <property type="match status" value="1"/>
</dbReference>
<proteinExistence type="inferred from homology"/>
<comment type="subunit">
    <text evidence="5">Part of the 50S ribosomal subunit; part of the 5S rRNA/L5/L18/L25 subcomplex. Contacts the 5S rRNA. Binds to the 5S rRNA independently of L5 and L18.</text>
</comment>
<comment type="caution">
    <text evidence="9">The sequence shown here is derived from an EMBL/GenBank/DDBJ whole genome shotgun (WGS) entry which is preliminary data.</text>
</comment>
<keyword evidence="4 5" id="KW-0687">Ribonucleoprotein</keyword>
<dbReference type="Gene3D" id="2.170.120.20">
    <property type="entry name" value="Ribosomal protein L25, beta domain"/>
    <property type="match status" value="1"/>
</dbReference>
<dbReference type="NCBIfam" id="NF004612">
    <property type="entry name" value="PRK05943.1"/>
    <property type="match status" value="1"/>
</dbReference>
<evidence type="ECO:0000313" key="9">
    <source>
        <dbReference type="EMBL" id="EAT12848.1"/>
    </source>
</evidence>
<evidence type="ECO:0000256" key="1">
    <source>
        <dbReference type="ARBA" id="ARBA00022730"/>
    </source>
</evidence>
<dbReference type="InterPro" id="IPR020930">
    <property type="entry name" value="Ribosomal_uL5_bac-type"/>
</dbReference>
<dbReference type="Pfam" id="PF01386">
    <property type="entry name" value="Ribosomal_L25p"/>
    <property type="match status" value="1"/>
</dbReference>
<feature type="domain" description="Large ribosomal subunit protein bL25 beta" evidence="8">
    <location>
        <begin position="103"/>
        <end position="192"/>
    </location>
</feature>
<dbReference type="InterPro" id="IPR037121">
    <property type="entry name" value="Ribosomal_bL25_C"/>
</dbReference>
<dbReference type="GO" id="GO:0008097">
    <property type="term" value="F:5S rRNA binding"/>
    <property type="evidence" value="ECO:0007669"/>
    <property type="project" value="InterPro"/>
</dbReference>
<evidence type="ECO:0000256" key="4">
    <source>
        <dbReference type="ARBA" id="ARBA00023274"/>
    </source>
</evidence>
<dbReference type="Proteomes" id="UP000004263">
    <property type="component" value="Unassembled WGS sequence"/>
</dbReference>
<evidence type="ECO:0000256" key="2">
    <source>
        <dbReference type="ARBA" id="ARBA00022884"/>
    </source>
</evidence>
<dbReference type="InterPro" id="IPR001021">
    <property type="entry name" value="Ribosomal_bL25_long"/>
</dbReference>
<accession>Q1N3M6</accession>
<dbReference type="InterPro" id="IPR020057">
    <property type="entry name" value="Ribosomal_bL25_b-dom"/>
</dbReference>
<dbReference type="HAMAP" id="MF_01334">
    <property type="entry name" value="Ribosomal_bL25_CTC"/>
    <property type="match status" value="1"/>
</dbReference>
<dbReference type="InterPro" id="IPR029751">
    <property type="entry name" value="Ribosomal_L25_dom"/>
</dbReference>
<sequence length="211" mass="23103">MANYELNAEVREVKGTGASRRLRREEGKTPAIVYGGDKEPQQVTLQLKELKKAFEDETFFSHIIKLNVGGTAETVIVKDVQRHPYQNLVMHVDFLRVSKSTVIKQHIPLHFLNEDTCKGVKLQGGKITHNMTDIEVICEAGKLPEFIEVDLADVEVGTVLHLSDLKLPAGVEALELTHGADHDAAVLTVDVPKGSASADEEEGGEEAAAEE</sequence>
<comment type="function">
    <text evidence="5">This is one of the proteins that binds to the 5S RNA in the ribosome where it forms part of the central protuberance.</text>
</comment>
<reference evidence="9 10" key="1">
    <citation type="submission" date="2006-03" db="EMBL/GenBank/DDBJ databases">
        <authorList>
            <person name="Pinhassi J."/>
            <person name="Pedros-Alio C."/>
            <person name="Ferriera S."/>
            <person name="Johnson J."/>
            <person name="Kravitz S."/>
            <person name="Halpern A."/>
            <person name="Remington K."/>
            <person name="Beeson K."/>
            <person name="Tran B."/>
            <person name="Rogers Y.-H."/>
            <person name="Friedman R."/>
            <person name="Venter J.C."/>
        </authorList>
    </citation>
    <scope>NUCLEOTIDE SEQUENCE [LARGE SCALE GENOMIC DNA]</scope>
    <source>
        <strain evidence="9 10">RED65</strain>
    </source>
</reference>